<dbReference type="Proteomes" id="UP000821865">
    <property type="component" value="Chromosome 4"/>
</dbReference>
<accession>A0ACB8D0C6</accession>
<proteinExistence type="predicted"/>
<dbReference type="EMBL" id="CM023473">
    <property type="protein sequence ID" value="KAH7954838.1"/>
    <property type="molecule type" value="Genomic_DNA"/>
</dbReference>
<protein>
    <submittedName>
        <fullName evidence="1">Uncharacterized protein</fullName>
    </submittedName>
</protein>
<evidence type="ECO:0000313" key="2">
    <source>
        <dbReference type="Proteomes" id="UP000821865"/>
    </source>
</evidence>
<name>A0ACB8D0C6_DERSI</name>
<keyword evidence="2" id="KW-1185">Reference proteome</keyword>
<reference evidence="1" key="1">
    <citation type="submission" date="2020-05" db="EMBL/GenBank/DDBJ databases">
        <title>Large-scale comparative analyses of tick genomes elucidate their genetic diversity and vector capacities.</title>
        <authorList>
            <person name="Jia N."/>
            <person name="Wang J."/>
            <person name="Shi W."/>
            <person name="Du L."/>
            <person name="Sun Y."/>
            <person name="Zhan W."/>
            <person name="Jiang J."/>
            <person name="Wang Q."/>
            <person name="Zhang B."/>
            <person name="Ji P."/>
            <person name="Sakyi L.B."/>
            <person name="Cui X."/>
            <person name="Yuan T."/>
            <person name="Jiang B."/>
            <person name="Yang W."/>
            <person name="Lam T.T.-Y."/>
            <person name="Chang Q."/>
            <person name="Ding S."/>
            <person name="Wang X."/>
            <person name="Zhu J."/>
            <person name="Ruan X."/>
            <person name="Zhao L."/>
            <person name="Wei J."/>
            <person name="Que T."/>
            <person name="Du C."/>
            <person name="Cheng J."/>
            <person name="Dai P."/>
            <person name="Han X."/>
            <person name="Huang E."/>
            <person name="Gao Y."/>
            <person name="Liu J."/>
            <person name="Shao H."/>
            <person name="Ye R."/>
            <person name="Li L."/>
            <person name="Wei W."/>
            <person name="Wang X."/>
            <person name="Wang C."/>
            <person name="Yang T."/>
            <person name="Huo Q."/>
            <person name="Li W."/>
            <person name="Guo W."/>
            <person name="Chen H."/>
            <person name="Zhou L."/>
            <person name="Ni X."/>
            <person name="Tian J."/>
            <person name="Zhou Y."/>
            <person name="Sheng Y."/>
            <person name="Liu T."/>
            <person name="Pan Y."/>
            <person name="Xia L."/>
            <person name="Li J."/>
            <person name="Zhao F."/>
            <person name="Cao W."/>
        </authorList>
    </citation>
    <scope>NUCLEOTIDE SEQUENCE</scope>
    <source>
        <strain evidence="1">Dsil-2018</strain>
    </source>
</reference>
<gene>
    <name evidence="1" type="ORF">HPB49_021999</name>
</gene>
<evidence type="ECO:0000313" key="1">
    <source>
        <dbReference type="EMBL" id="KAH7954838.1"/>
    </source>
</evidence>
<organism evidence="1 2">
    <name type="scientific">Dermacentor silvarum</name>
    <name type="common">Tick</name>
    <dbReference type="NCBI Taxonomy" id="543639"/>
    <lineage>
        <taxon>Eukaryota</taxon>
        <taxon>Metazoa</taxon>
        <taxon>Ecdysozoa</taxon>
        <taxon>Arthropoda</taxon>
        <taxon>Chelicerata</taxon>
        <taxon>Arachnida</taxon>
        <taxon>Acari</taxon>
        <taxon>Parasitiformes</taxon>
        <taxon>Ixodida</taxon>
        <taxon>Ixodoidea</taxon>
        <taxon>Ixodidae</taxon>
        <taxon>Rhipicephalinae</taxon>
        <taxon>Dermacentor</taxon>
    </lineage>
</organism>
<sequence>MYRPSQTPRLTLSSEQVAQARPVPPRRETGGPSLGARSVDNSMVRFPLHRPFVCDLKSVLQEGLTLGGKTFAVQHCSEYLEYSRKLLRHFAEVYITLFGKHAVSHNIHGLIHVADDVKVYGPLDNYSAFPFENYMCKLKKYVRKPETPLEQLHNRILEERSFNKPSPSSSAQPPSSWDVIFIEEDSLAIIHKSWLKEDHRSTFWPIERNPGKRRKLTMQGAKPTGSWIEVQCIVKRWANTYEKAQDKLNSLQYSSDTNSERELGRGKRKRQRAMRFGDDEDNSSTDYGDSDEYVQPRAPTPPQPLSTGMSQHQQSRLTSFHTVQISVTVHRLSRRLLNQVHRPTIIYAFREKAVYGSTSAWPPPPHAEVASFTELQPLAFMERILQILNGIKQTQQAHSQYLNELLSNADSAPSHPCHLPELPFSDVADVLDYEKKLQTDKKAQHQMKKHMAVQGGDSTKQKTTRILQSLLSWNAAISFSWFGAKGKKKFSELHLCKLMCGTLTNDARHPDATLKDVERAAMTWFRHAAERLAAQQT</sequence>
<comment type="caution">
    <text evidence="1">The sequence shown here is derived from an EMBL/GenBank/DDBJ whole genome shotgun (WGS) entry which is preliminary data.</text>
</comment>